<keyword evidence="6" id="KW-0067">ATP-binding</keyword>
<evidence type="ECO:0000256" key="8">
    <source>
        <dbReference type="ARBA" id="ARBA00023204"/>
    </source>
</evidence>
<dbReference type="GO" id="GO:0005634">
    <property type="term" value="C:nucleus"/>
    <property type="evidence" value="ECO:0007669"/>
    <property type="project" value="UniProtKB-SubCell"/>
</dbReference>
<evidence type="ECO:0000256" key="6">
    <source>
        <dbReference type="ARBA" id="ARBA00022840"/>
    </source>
</evidence>
<feature type="region of interest" description="Disordered" evidence="13">
    <location>
        <begin position="87"/>
        <end position="106"/>
    </location>
</feature>
<dbReference type="FunFam" id="3.40.1170.10:FF:000004">
    <property type="entry name" value="DNA mismatch repair protein"/>
    <property type="match status" value="1"/>
</dbReference>
<dbReference type="InterPro" id="IPR007861">
    <property type="entry name" value="DNA_mismatch_repair_MutS_clamp"/>
</dbReference>
<sequence length="1183" mass="130689">MGKQKQQPISRFFAPKTTENSTSTRAPDKSREQVISRFFAPTGTELPQRPHPSTPPKVSATVSFSPISKRARQQKLEHAESLTSFLRKKHKSVPASAPQAPVIPPSDASLHQRFVRKLLESPEHSSASSSSRKRPSENPKYTPLEQQVVELKARYPDVLLMVEVGYRYRFFGEDAETAAKVLGIISHVDHNFLTASIPTFRLNFHLRRLVSAGHKVGVVKQQETAVIKAHGSNRLAPFSRGLSALYTKSTIEAAEDTGGHEEGLTGSNSNYLFCVVERSISIDKVFSVEGSFDVRIGIVAVEISTGDVIHGEFNDNVMRSGLEAVLLSVSPVELLLGEPISAPTEKLLLGYSGTASEVRVERTSRDCFNDGGALAEVMCLYENKVDSVSVDNRQEEAVDGKRETNHHLGVEGIIAMSELAVQALALTIRYLKRFGFERMVHLGASFRPLCSNFEMSLSANTLCQLEVLKNKSDGSIEGTLLNAMNHTHTSFGLRLLKHWVSHPLCDRNSILARLDAVSEIADSMGLFSVSESVPEINEEVPSGTISKPKIGHLLSYVLTTLGRLPDLQRGITRIFYRTATSAEFITVMHTILLVGKQLQRLHLDDDRSNMETNEKIVRSGLLRRLIMTASSSSVISHSAKLVSCLNKDAADQGDMLHLFNLSQSEFPDVLASLTACRLAEERLDLLIIQYRKKLGIRNLEFATVSGTTHLIELPSEKKVPSDWVKISSTKKVNRYHPPEVLKLLDELLLAKEEFAVTCKAAWNHFLTGFGRYYAEFQAAVQALAALDCLYSLAFLARKQNFVRPVFVDDDEPSQINIQSGRHPVLEAILGENFVPNDTNLHAAGEFCQIVTGPNMGGKSCYIRQVALISIMAQVGSFLPASSAKFHVLDGIYTRMGASDSILQGRSTFLEELSETSQILLGCSSRSLVIIDELGRGTSTHDGFAIAYATLHHLLEQKKCMILFVTHYPKMKDIRREFVTSVGTYRVSYLTNQKILPVGNAVSSTSDSEQESLDITFLYKVICGASDKSFGLNVARLAQLPSSCLERALAMATKLELSLNSRVGSQLRGEVESTSQNEEDFRRIEITLRRFFHHLQSAPGDASSWKVARELALAGKNPCIPISNYPIRLPVLPSSEGLFLIPVRVNPALTMITKYYDDFQMFDASIIIRVSVSCIASQCADSSL</sequence>
<dbReference type="Pfam" id="PF00488">
    <property type="entry name" value="MutS_V"/>
    <property type="match status" value="1"/>
</dbReference>
<name>A0A7I8K213_SPIIN</name>
<dbReference type="Gene3D" id="3.40.1170.10">
    <property type="entry name" value="DNA repair protein MutS, domain I"/>
    <property type="match status" value="1"/>
</dbReference>
<evidence type="ECO:0000313" key="16">
    <source>
        <dbReference type="Proteomes" id="UP000663760"/>
    </source>
</evidence>
<feature type="region of interest" description="Disordered" evidence="13">
    <location>
        <begin position="120"/>
        <end position="143"/>
    </location>
</feature>
<evidence type="ECO:0000256" key="2">
    <source>
        <dbReference type="ARBA" id="ARBA00007094"/>
    </source>
</evidence>
<dbReference type="Pfam" id="PF01624">
    <property type="entry name" value="MutS_I"/>
    <property type="match status" value="1"/>
</dbReference>
<dbReference type="PROSITE" id="PS00486">
    <property type="entry name" value="DNA_MISMATCH_REPAIR_2"/>
    <property type="match status" value="1"/>
</dbReference>
<dbReference type="Gene3D" id="1.10.1420.10">
    <property type="match status" value="2"/>
</dbReference>
<dbReference type="InterPro" id="IPR045076">
    <property type="entry name" value="MutS"/>
</dbReference>
<dbReference type="InterPro" id="IPR016151">
    <property type="entry name" value="DNA_mismatch_repair_MutS_N"/>
</dbReference>
<dbReference type="PANTHER" id="PTHR11361">
    <property type="entry name" value="DNA MISMATCH REPAIR PROTEIN MUTS FAMILY MEMBER"/>
    <property type="match status" value="1"/>
</dbReference>
<dbReference type="InterPro" id="IPR000432">
    <property type="entry name" value="DNA_mismatch_repair_MutS_C"/>
</dbReference>
<dbReference type="Pfam" id="PF05188">
    <property type="entry name" value="MutS_II"/>
    <property type="match status" value="1"/>
</dbReference>
<keyword evidence="5 12" id="KW-0227">DNA damage</keyword>
<dbReference type="Pfam" id="PF05192">
    <property type="entry name" value="MutS_III"/>
    <property type="match status" value="1"/>
</dbReference>
<evidence type="ECO:0000256" key="11">
    <source>
        <dbReference type="ARBA" id="ARBA00073774"/>
    </source>
</evidence>
<feature type="region of interest" description="Disordered" evidence="13">
    <location>
        <begin position="1"/>
        <end position="75"/>
    </location>
</feature>
<evidence type="ECO:0000256" key="7">
    <source>
        <dbReference type="ARBA" id="ARBA00023125"/>
    </source>
</evidence>
<dbReference type="InterPro" id="IPR007860">
    <property type="entry name" value="DNA_mmatch_repair_MutS_con_dom"/>
</dbReference>
<evidence type="ECO:0000313" key="15">
    <source>
        <dbReference type="EMBL" id="CAA7390952.1"/>
    </source>
</evidence>
<accession>A0A7I8K213</accession>
<dbReference type="InterPro" id="IPR036678">
    <property type="entry name" value="MutS_con_dom_sf"/>
</dbReference>
<reference evidence="15" key="1">
    <citation type="submission" date="2020-02" db="EMBL/GenBank/DDBJ databases">
        <authorList>
            <person name="Scholz U."/>
            <person name="Mascher M."/>
            <person name="Fiebig A."/>
        </authorList>
    </citation>
    <scope>NUCLEOTIDE SEQUENCE</scope>
</reference>
<dbReference type="FunFam" id="1.10.1420.10:FF:000004">
    <property type="entry name" value="DNA mismatch repair protein Msh3"/>
    <property type="match status" value="1"/>
</dbReference>
<dbReference type="GO" id="GO:0005524">
    <property type="term" value="F:ATP binding"/>
    <property type="evidence" value="ECO:0007669"/>
    <property type="project" value="UniProtKB-KW"/>
</dbReference>
<gene>
    <name evidence="15" type="ORF">SI8410_02002357</name>
</gene>
<dbReference type="InterPro" id="IPR036187">
    <property type="entry name" value="DNA_mismatch_repair_MutS_sf"/>
</dbReference>
<dbReference type="FunFam" id="3.40.50.300:FF:002130">
    <property type="entry name" value="DNA mismatch repair protein MSH3"/>
    <property type="match status" value="1"/>
</dbReference>
<evidence type="ECO:0000256" key="4">
    <source>
        <dbReference type="ARBA" id="ARBA00022741"/>
    </source>
</evidence>
<keyword evidence="16" id="KW-1185">Reference proteome</keyword>
<dbReference type="OrthoDB" id="10252754at2759"/>
<evidence type="ECO:0000256" key="3">
    <source>
        <dbReference type="ARBA" id="ARBA00022151"/>
    </source>
</evidence>
<keyword evidence="7 12" id="KW-0238">DNA-binding</keyword>
<organism evidence="15 16">
    <name type="scientific">Spirodela intermedia</name>
    <name type="common">Intermediate duckweed</name>
    <dbReference type="NCBI Taxonomy" id="51605"/>
    <lineage>
        <taxon>Eukaryota</taxon>
        <taxon>Viridiplantae</taxon>
        <taxon>Streptophyta</taxon>
        <taxon>Embryophyta</taxon>
        <taxon>Tracheophyta</taxon>
        <taxon>Spermatophyta</taxon>
        <taxon>Magnoliopsida</taxon>
        <taxon>Liliopsida</taxon>
        <taxon>Araceae</taxon>
        <taxon>Lemnoideae</taxon>
        <taxon>Spirodela</taxon>
    </lineage>
</organism>
<comment type="subcellular location">
    <subcellularLocation>
        <location evidence="1">Nucleus</location>
    </subcellularLocation>
</comment>
<dbReference type="Pfam" id="PF05190">
    <property type="entry name" value="MutS_IV"/>
    <property type="match status" value="1"/>
</dbReference>
<evidence type="ECO:0000256" key="9">
    <source>
        <dbReference type="ARBA" id="ARBA00023242"/>
    </source>
</evidence>
<evidence type="ECO:0000256" key="5">
    <source>
        <dbReference type="ARBA" id="ARBA00022763"/>
    </source>
</evidence>
<dbReference type="SMART" id="SM00533">
    <property type="entry name" value="MUTSd"/>
    <property type="match status" value="1"/>
</dbReference>
<dbReference type="AlphaFoldDB" id="A0A7I8K213"/>
<dbReference type="SUPFAM" id="SSF53150">
    <property type="entry name" value="DNA repair protein MutS, domain II"/>
    <property type="match status" value="1"/>
</dbReference>
<comment type="similarity">
    <text evidence="2">Belongs to the DNA mismatch repair MutS family. MSH3 subfamily.</text>
</comment>
<dbReference type="GO" id="GO:0006312">
    <property type="term" value="P:mitotic recombination"/>
    <property type="evidence" value="ECO:0007669"/>
    <property type="project" value="TreeGrafter"/>
</dbReference>
<keyword evidence="8 12" id="KW-0234">DNA repair</keyword>
<keyword evidence="9" id="KW-0539">Nucleus</keyword>
<dbReference type="Gene3D" id="3.40.50.300">
    <property type="entry name" value="P-loop containing nucleotide triphosphate hydrolases"/>
    <property type="match status" value="1"/>
</dbReference>
<dbReference type="SUPFAM" id="SSF48334">
    <property type="entry name" value="DNA repair protein MutS, domain III"/>
    <property type="match status" value="1"/>
</dbReference>
<dbReference type="GO" id="GO:0006298">
    <property type="term" value="P:mismatch repair"/>
    <property type="evidence" value="ECO:0007669"/>
    <property type="project" value="InterPro"/>
</dbReference>
<proteinExistence type="inferred from homology"/>
<keyword evidence="4 12" id="KW-0547">Nucleotide-binding</keyword>
<dbReference type="SMART" id="SM00534">
    <property type="entry name" value="MUTSac"/>
    <property type="match status" value="1"/>
</dbReference>
<dbReference type="Proteomes" id="UP000663760">
    <property type="component" value="Chromosome 2"/>
</dbReference>
<dbReference type="PANTHER" id="PTHR11361:SF122">
    <property type="entry name" value="DNA MISMATCH REPAIR PROTEIN MSH3"/>
    <property type="match status" value="1"/>
</dbReference>
<dbReference type="GO" id="GO:0140664">
    <property type="term" value="F:ATP-dependent DNA damage sensor activity"/>
    <property type="evidence" value="ECO:0007669"/>
    <property type="project" value="InterPro"/>
</dbReference>
<protein>
    <recommendedName>
        <fullName evidence="3 11">DNA mismatch repair protein MSH3</fullName>
    </recommendedName>
    <alternativeName>
        <fullName evidence="3 11">DNA mismatch repair protein MSH3</fullName>
    </alternativeName>
    <alternativeName>
        <fullName evidence="10">MutS protein homolog 3</fullName>
    </alternativeName>
</protein>
<dbReference type="GO" id="GO:0030983">
    <property type="term" value="F:mismatched DNA binding"/>
    <property type="evidence" value="ECO:0007669"/>
    <property type="project" value="InterPro"/>
</dbReference>
<dbReference type="EMBL" id="LR746265">
    <property type="protein sequence ID" value="CAA7390952.1"/>
    <property type="molecule type" value="Genomic_DNA"/>
</dbReference>
<dbReference type="SUPFAM" id="SSF55271">
    <property type="entry name" value="DNA repair protein MutS, domain I"/>
    <property type="match status" value="1"/>
</dbReference>
<feature type="domain" description="DNA mismatch repair proteins mutS family" evidence="14">
    <location>
        <begin position="926"/>
        <end position="942"/>
    </location>
</feature>
<evidence type="ECO:0000256" key="12">
    <source>
        <dbReference type="RuleBase" id="RU003756"/>
    </source>
</evidence>
<dbReference type="InterPro" id="IPR027417">
    <property type="entry name" value="P-loop_NTPase"/>
</dbReference>
<dbReference type="InterPro" id="IPR007696">
    <property type="entry name" value="DNA_mismatch_repair_MutS_core"/>
</dbReference>
<dbReference type="InterPro" id="IPR007695">
    <property type="entry name" value="DNA_mismatch_repair_MutS-lik_N"/>
</dbReference>
<dbReference type="Gene3D" id="3.30.420.110">
    <property type="entry name" value="MutS, connector domain"/>
    <property type="match status" value="1"/>
</dbReference>
<dbReference type="SUPFAM" id="SSF52540">
    <property type="entry name" value="P-loop containing nucleoside triphosphate hydrolases"/>
    <property type="match status" value="1"/>
</dbReference>
<dbReference type="FunFam" id="3.30.420.110:FF:000010">
    <property type="entry name" value="DNA mismatch repair protein"/>
    <property type="match status" value="1"/>
</dbReference>
<evidence type="ECO:0000256" key="10">
    <source>
        <dbReference type="ARBA" id="ARBA00029792"/>
    </source>
</evidence>
<evidence type="ECO:0000259" key="14">
    <source>
        <dbReference type="PROSITE" id="PS00486"/>
    </source>
</evidence>
<evidence type="ECO:0000256" key="13">
    <source>
        <dbReference type="SAM" id="MobiDB-lite"/>
    </source>
</evidence>
<evidence type="ECO:0000256" key="1">
    <source>
        <dbReference type="ARBA" id="ARBA00004123"/>
    </source>
</evidence>
<comment type="function">
    <text evidence="12">Component of the post-replicative DNA mismatch repair system (MMR).</text>
</comment>